<reference evidence="2" key="1">
    <citation type="submission" date="2022-12" db="EMBL/GenBank/DDBJ databases">
        <title>Paraconexibacter alkalitolerans sp. nov. and Baekduia alba sp. nov., isolated from soil and emended description of the genera Paraconexibacter (Chun et al., 2020) and Baekduia (An et al., 2020).</title>
        <authorList>
            <person name="Vieira S."/>
            <person name="Huber K.J."/>
            <person name="Geppert A."/>
            <person name="Wolf J."/>
            <person name="Neumann-Schaal M."/>
            <person name="Muesken M."/>
            <person name="Overmann J."/>
        </authorList>
    </citation>
    <scope>NUCLEOTIDE SEQUENCE</scope>
    <source>
        <strain evidence="2">AEG42_29</strain>
    </source>
</reference>
<dbReference type="InterPro" id="IPR052716">
    <property type="entry name" value="MOSC_domain"/>
</dbReference>
<dbReference type="Pfam" id="PF03473">
    <property type="entry name" value="MOSC"/>
    <property type="match status" value="1"/>
</dbReference>
<dbReference type="GO" id="GO:0030170">
    <property type="term" value="F:pyridoxal phosphate binding"/>
    <property type="evidence" value="ECO:0007669"/>
    <property type="project" value="InterPro"/>
</dbReference>
<dbReference type="PANTHER" id="PTHR36930">
    <property type="entry name" value="METAL-SULFUR CLUSTER BIOSYNTHESIS PROTEINS YUAD-RELATED"/>
    <property type="match status" value="1"/>
</dbReference>
<organism evidence="2">
    <name type="scientific">Paraconexibacter sp. AEG42_29</name>
    <dbReference type="NCBI Taxonomy" id="2997339"/>
    <lineage>
        <taxon>Bacteria</taxon>
        <taxon>Bacillati</taxon>
        <taxon>Actinomycetota</taxon>
        <taxon>Thermoleophilia</taxon>
        <taxon>Solirubrobacterales</taxon>
        <taxon>Paraconexibacteraceae</taxon>
        <taxon>Paraconexibacter</taxon>
    </lineage>
</organism>
<dbReference type="RefSeq" id="WP_354701604.1">
    <property type="nucleotide sequence ID" value="NZ_CP114014.1"/>
</dbReference>
<evidence type="ECO:0000313" key="2">
    <source>
        <dbReference type="EMBL" id="XAY05086.1"/>
    </source>
</evidence>
<dbReference type="InterPro" id="IPR011037">
    <property type="entry name" value="Pyrv_Knase-like_insert_dom_sf"/>
</dbReference>
<dbReference type="GO" id="GO:0030151">
    <property type="term" value="F:molybdenum ion binding"/>
    <property type="evidence" value="ECO:0007669"/>
    <property type="project" value="InterPro"/>
</dbReference>
<name>A0AAU7ATS6_9ACTN</name>
<dbReference type="EMBL" id="CP114014">
    <property type="protein sequence ID" value="XAY05086.1"/>
    <property type="molecule type" value="Genomic_DNA"/>
</dbReference>
<dbReference type="Gene3D" id="2.40.33.20">
    <property type="entry name" value="PK beta-barrel domain-like"/>
    <property type="match status" value="1"/>
</dbReference>
<feature type="domain" description="MOSC" evidence="1">
    <location>
        <begin position="134"/>
        <end position="263"/>
    </location>
</feature>
<dbReference type="InterPro" id="IPR005302">
    <property type="entry name" value="MoCF_Sase_C"/>
</dbReference>
<dbReference type="PANTHER" id="PTHR36930:SF1">
    <property type="entry name" value="MOSC DOMAIN-CONTAINING PROTEIN"/>
    <property type="match status" value="1"/>
</dbReference>
<dbReference type="AlphaFoldDB" id="A0AAU7ATS6"/>
<protein>
    <recommendedName>
        <fullName evidence="1">MOSC domain-containing protein</fullName>
    </recommendedName>
</protein>
<dbReference type="SUPFAM" id="SSF50800">
    <property type="entry name" value="PK beta-barrel domain-like"/>
    <property type="match status" value="1"/>
</dbReference>
<dbReference type="PROSITE" id="PS51340">
    <property type="entry name" value="MOSC"/>
    <property type="match status" value="1"/>
</dbReference>
<sequence length="263" mass="27420">MPSRSALPRCVAQILGCAVHEVPPADEGADPIAWTGAWLGRRGLTLVPVPDAPSFGFGGPWIARLADGRFVVRFGAPESDTIDDPDGGAAADVVAGWTVVPLDLAAWTPPAVREPTAGHIEAVLVFAEPTGPATAVAAVLAVPGRGLEGDRYWAGTGSMGGTERPGMQLTLVAAEDLEELGIPADVARRNIVTRGVDLDALIGREFRAGDVVLVGRRRCEPCAHLQRLSGDRPVLRPLVHRGGLRADVVTGGTLRPGDAVVPR</sequence>
<gene>
    <name evidence="2" type="ORF">DSM112329_01929</name>
</gene>
<proteinExistence type="predicted"/>
<evidence type="ECO:0000259" key="1">
    <source>
        <dbReference type="PROSITE" id="PS51340"/>
    </source>
</evidence>
<dbReference type="KEGG" id="parq:DSM112329_01929"/>
<accession>A0AAU7ATS6</accession>
<dbReference type="GO" id="GO:0003824">
    <property type="term" value="F:catalytic activity"/>
    <property type="evidence" value="ECO:0007669"/>
    <property type="project" value="InterPro"/>
</dbReference>